<dbReference type="Proteomes" id="UP001595699">
    <property type="component" value="Unassembled WGS sequence"/>
</dbReference>
<sequence length="54" mass="5664">MNECDVCGLPDPYNGSGDGIGSCDCPRCECGEAHFSSLCSCPTGDEIEGWEDDS</sequence>
<dbReference type="RefSeq" id="WP_205120579.1">
    <property type="nucleotide sequence ID" value="NZ_JAFBCM010000001.1"/>
</dbReference>
<evidence type="ECO:0000313" key="1">
    <source>
        <dbReference type="EMBL" id="MFC3762032.1"/>
    </source>
</evidence>
<evidence type="ECO:0000313" key="2">
    <source>
        <dbReference type="Proteomes" id="UP001595699"/>
    </source>
</evidence>
<dbReference type="EMBL" id="JBHRZH010000012">
    <property type="protein sequence ID" value="MFC3762032.1"/>
    <property type="molecule type" value="Genomic_DNA"/>
</dbReference>
<protein>
    <recommendedName>
        <fullName evidence="3">Metallothionein</fullName>
    </recommendedName>
</protein>
<keyword evidence="2" id="KW-1185">Reference proteome</keyword>
<proteinExistence type="predicted"/>
<comment type="caution">
    <text evidence="1">The sequence shown here is derived from an EMBL/GenBank/DDBJ whole genome shotgun (WGS) entry which is preliminary data.</text>
</comment>
<accession>A0ABV7YA65</accession>
<name>A0ABV7YA65_9ACTN</name>
<gene>
    <name evidence="1" type="ORF">ACFOUW_14410</name>
</gene>
<evidence type="ECO:0008006" key="3">
    <source>
        <dbReference type="Google" id="ProtNLM"/>
    </source>
</evidence>
<organism evidence="1 2">
    <name type="scientific">Tenggerimyces flavus</name>
    <dbReference type="NCBI Taxonomy" id="1708749"/>
    <lineage>
        <taxon>Bacteria</taxon>
        <taxon>Bacillati</taxon>
        <taxon>Actinomycetota</taxon>
        <taxon>Actinomycetes</taxon>
        <taxon>Propionibacteriales</taxon>
        <taxon>Nocardioidaceae</taxon>
        <taxon>Tenggerimyces</taxon>
    </lineage>
</organism>
<reference evidence="2" key="1">
    <citation type="journal article" date="2019" name="Int. J. Syst. Evol. Microbiol.">
        <title>The Global Catalogue of Microorganisms (GCM) 10K type strain sequencing project: providing services to taxonomists for standard genome sequencing and annotation.</title>
        <authorList>
            <consortium name="The Broad Institute Genomics Platform"/>
            <consortium name="The Broad Institute Genome Sequencing Center for Infectious Disease"/>
            <person name="Wu L."/>
            <person name="Ma J."/>
        </authorList>
    </citation>
    <scope>NUCLEOTIDE SEQUENCE [LARGE SCALE GENOMIC DNA]</scope>
    <source>
        <strain evidence="2">CGMCC 4.7241</strain>
    </source>
</reference>